<dbReference type="Proteomes" id="UP000030661">
    <property type="component" value="Unassembled WGS sequence"/>
</dbReference>
<dbReference type="InterPro" id="IPR033940">
    <property type="entry name" value="IPMI_Swivel"/>
</dbReference>
<gene>
    <name evidence="4" type="ORF">U27_02876</name>
</gene>
<reference evidence="4" key="1">
    <citation type="journal article" date="2015" name="PeerJ">
        <title>First genomic representation of candidate bacterial phylum KSB3 points to enhanced environmental sensing as a trigger of wastewater bulking.</title>
        <authorList>
            <person name="Sekiguchi Y."/>
            <person name="Ohashi A."/>
            <person name="Parks D.H."/>
            <person name="Yamauchi T."/>
            <person name="Tyson G.W."/>
            <person name="Hugenholtz P."/>
        </authorList>
    </citation>
    <scope>NUCLEOTIDE SEQUENCE [LARGE SCALE GENOMIC DNA]</scope>
</reference>
<dbReference type="SUPFAM" id="SSF52016">
    <property type="entry name" value="LeuD/IlvD-like"/>
    <property type="match status" value="1"/>
</dbReference>
<protein>
    <submittedName>
        <fullName evidence="4">3-isopropylmalate dehydratase, small subunit</fullName>
    </submittedName>
</protein>
<dbReference type="EMBL" id="DF820464">
    <property type="protein sequence ID" value="GAK55915.1"/>
    <property type="molecule type" value="Genomic_DNA"/>
</dbReference>
<dbReference type="InterPro" id="IPR000573">
    <property type="entry name" value="AconitaseA/IPMdHydase_ssu_swvl"/>
</dbReference>
<dbReference type="PANTHER" id="PTHR43345">
    <property type="entry name" value="3-ISOPROPYLMALATE DEHYDRATASE SMALL SUBUNIT 2-RELATED-RELATED"/>
    <property type="match status" value="1"/>
</dbReference>
<dbReference type="HOGENOM" id="CLU_081378_1_1_0"/>
<name>A0A081BUB0_VECG1</name>
<evidence type="ECO:0000313" key="5">
    <source>
        <dbReference type="Proteomes" id="UP000030661"/>
    </source>
</evidence>
<dbReference type="eggNOG" id="COG0066">
    <property type="taxonomic scope" value="Bacteria"/>
</dbReference>
<evidence type="ECO:0000256" key="2">
    <source>
        <dbReference type="ARBA" id="ARBA00023239"/>
    </source>
</evidence>
<evidence type="ECO:0000256" key="1">
    <source>
        <dbReference type="ARBA" id="ARBA00009869"/>
    </source>
</evidence>
<keyword evidence="2" id="KW-0456">Lyase</keyword>
<feature type="domain" description="Aconitase A/isopropylmalate dehydratase small subunit swivel" evidence="3">
    <location>
        <begin position="48"/>
        <end position="110"/>
    </location>
</feature>
<accession>A0A081BUB0</accession>
<dbReference type="Pfam" id="PF00694">
    <property type="entry name" value="Aconitase_C"/>
    <property type="match status" value="1"/>
</dbReference>
<proteinExistence type="inferred from homology"/>
<evidence type="ECO:0000259" key="3">
    <source>
        <dbReference type="Pfam" id="PF00694"/>
    </source>
</evidence>
<evidence type="ECO:0000313" key="4">
    <source>
        <dbReference type="EMBL" id="GAK55915.1"/>
    </source>
</evidence>
<dbReference type="GO" id="GO:0016836">
    <property type="term" value="F:hydro-lyase activity"/>
    <property type="evidence" value="ECO:0007669"/>
    <property type="project" value="InterPro"/>
</dbReference>
<sequence>MIQGTITSVYGSDINTDDIIPALYLQQSTDRAYFKAFAFDKFDPEFRTRCQQTSANIIVAGSNFGCGSSREQAVYAIKDNHVVCVLAQSYPDIFYRNSLSNGLVLITLKDTSGFRQGDELRIDLDAGIIHNVTQDTQVAFAMHPDDKRTFQQGGMIGRVRAHLEELLSGA</sequence>
<comment type="similarity">
    <text evidence="1">Belongs to the LeuD family. LeuD type 2 subfamily.</text>
</comment>
<dbReference type="PANTHER" id="PTHR43345:SF2">
    <property type="entry name" value="3-ISOPROPYLMALATE DEHYDRATASE SMALL SUBUNIT 1"/>
    <property type="match status" value="1"/>
</dbReference>
<dbReference type="AlphaFoldDB" id="A0A081BUB0"/>
<dbReference type="Gene3D" id="3.20.19.10">
    <property type="entry name" value="Aconitase, domain 4"/>
    <property type="match status" value="1"/>
</dbReference>
<dbReference type="STRING" id="1499967.U27_02876"/>
<keyword evidence="5" id="KW-1185">Reference proteome</keyword>
<dbReference type="InterPro" id="IPR011827">
    <property type="entry name" value="LeuD_type2/HacB/DmdB"/>
</dbReference>
<dbReference type="CDD" id="cd01577">
    <property type="entry name" value="IPMI_Swivel"/>
    <property type="match status" value="1"/>
</dbReference>
<organism evidence="4">
    <name type="scientific">Vecturithrix granuli</name>
    <dbReference type="NCBI Taxonomy" id="1499967"/>
    <lineage>
        <taxon>Bacteria</taxon>
        <taxon>Candidatus Moduliflexota</taxon>
        <taxon>Candidatus Vecturitrichia</taxon>
        <taxon>Candidatus Vecturitrichales</taxon>
        <taxon>Candidatus Vecturitrichaceae</taxon>
        <taxon>Candidatus Vecturithrix</taxon>
    </lineage>
</organism>
<dbReference type="InterPro" id="IPR015928">
    <property type="entry name" value="Aconitase/3IPM_dehydase_swvl"/>
</dbReference>
<dbReference type="NCBIfam" id="TIGR02087">
    <property type="entry name" value="LEUD_arch"/>
    <property type="match status" value="1"/>
</dbReference>
<dbReference type="InterPro" id="IPR050075">
    <property type="entry name" value="LeuD"/>
</dbReference>